<dbReference type="Proteomes" id="UP001144204">
    <property type="component" value="Unassembled WGS sequence"/>
</dbReference>
<reference evidence="5" key="1">
    <citation type="submission" date="2022-07" db="EMBL/GenBank/DDBJ databases">
        <authorList>
            <person name="Kouya T."/>
            <person name="Ishiyama Y."/>
        </authorList>
    </citation>
    <scope>NUCLEOTIDE SEQUENCE</scope>
    <source>
        <strain evidence="5">WR16-4</strain>
    </source>
</reference>
<evidence type="ECO:0000313" key="5">
    <source>
        <dbReference type="EMBL" id="GLB46053.1"/>
    </source>
</evidence>
<dbReference type="GO" id="GO:0009253">
    <property type="term" value="P:peptidoglycan catabolic process"/>
    <property type="evidence" value="ECO:0007669"/>
    <property type="project" value="InterPro"/>
</dbReference>
<comment type="caution">
    <text evidence="5">The sequence shown here is derived from an EMBL/GenBank/DDBJ whole genome shotgun (WGS) entry which is preliminary data.</text>
</comment>
<feature type="region of interest" description="Disordered" evidence="3">
    <location>
        <begin position="214"/>
        <end position="279"/>
    </location>
</feature>
<keyword evidence="6" id="KW-1185">Reference proteome</keyword>
<dbReference type="InterPro" id="IPR002053">
    <property type="entry name" value="Glyco_hydro_25"/>
</dbReference>
<gene>
    <name evidence="5" type="ORF">WR164_00320</name>
</gene>
<protein>
    <recommendedName>
        <fullName evidence="7">Lysozyme</fullName>
    </recommendedName>
</protein>
<dbReference type="RefSeq" id="WP_286135514.1">
    <property type="nucleotide sequence ID" value="NZ_BRPL01000002.1"/>
</dbReference>
<evidence type="ECO:0008006" key="7">
    <source>
        <dbReference type="Google" id="ProtNLM"/>
    </source>
</evidence>
<reference evidence="5" key="2">
    <citation type="journal article" date="2023" name="PLoS ONE">
        <title>Philodulcilactobacillus myokoensis gen. nov., sp. nov., a fructophilic, acidophilic, and agar-phobic lactic acid bacterium isolated from fermented vegetable extracts.</title>
        <authorList>
            <person name="Kouya T."/>
            <person name="Ishiyama Y."/>
            <person name="Ohashi S."/>
            <person name="Kumakubo R."/>
            <person name="Yamazaki T."/>
            <person name="Otaki T."/>
        </authorList>
    </citation>
    <scope>NUCLEOTIDE SEQUENCE</scope>
    <source>
        <strain evidence="5">WR16-4</strain>
    </source>
</reference>
<feature type="compositionally biased region" description="Low complexity" evidence="3">
    <location>
        <begin position="234"/>
        <end position="279"/>
    </location>
</feature>
<evidence type="ECO:0000313" key="6">
    <source>
        <dbReference type="Proteomes" id="UP001144204"/>
    </source>
</evidence>
<keyword evidence="4" id="KW-0732">Signal</keyword>
<organism evidence="5 6">
    <name type="scientific">Philodulcilactobacillus myokoensis</name>
    <dbReference type="NCBI Taxonomy" id="2929573"/>
    <lineage>
        <taxon>Bacteria</taxon>
        <taxon>Bacillati</taxon>
        <taxon>Bacillota</taxon>
        <taxon>Bacilli</taxon>
        <taxon>Lactobacillales</taxon>
        <taxon>Lactobacillaceae</taxon>
        <taxon>Philodulcilactobacillus</taxon>
    </lineage>
</organism>
<feature type="chain" id="PRO_5040836340" description="Lysozyme" evidence="4">
    <location>
        <begin position="26"/>
        <end position="404"/>
    </location>
</feature>
<keyword evidence="2" id="KW-0175">Coiled coil</keyword>
<dbReference type="GO" id="GO:0003796">
    <property type="term" value="F:lysozyme activity"/>
    <property type="evidence" value="ECO:0007669"/>
    <property type="project" value="InterPro"/>
</dbReference>
<dbReference type="PROSITE" id="PS51904">
    <property type="entry name" value="GLYCOSYL_HYDROL_F25_2"/>
    <property type="match status" value="1"/>
</dbReference>
<comment type="similarity">
    <text evidence="1">Belongs to the glycosyl hydrolase 25 family.</text>
</comment>
<evidence type="ECO:0000256" key="4">
    <source>
        <dbReference type="SAM" id="SignalP"/>
    </source>
</evidence>
<dbReference type="GO" id="GO:0016052">
    <property type="term" value="P:carbohydrate catabolic process"/>
    <property type="evidence" value="ECO:0007669"/>
    <property type="project" value="TreeGrafter"/>
</dbReference>
<accession>A0A9W6AZM9</accession>
<dbReference type="AlphaFoldDB" id="A0A9W6AZM9"/>
<evidence type="ECO:0000256" key="3">
    <source>
        <dbReference type="SAM" id="MobiDB-lite"/>
    </source>
</evidence>
<dbReference type="Gene3D" id="3.20.20.80">
    <property type="entry name" value="Glycosidases"/>
    <property type="match status" value="1"/>
</dbReference>
<dbReference type="PANTHER" id="PTHR34135">
    <property type="entry name" value="LYSOZYME"/>
    <property type="match status" value="1"/>
</dbReference>
<feature type="signal peptide" evidence="4">
    <location>
        <begin position="1"/>
        <end position="25"/>
    </location>
</feature>
<dbReference type="PANTHER" id="PTHR34135:SF1">
    <property type="entry name" value="GLYCOSYL HYDROLASE FAMILY 25"/>
    <property type="match status" value="1"/>
</dbReference>
<dbReference type="SUPFAM" id="SSF51445">
    <property type="entry name" value="(Trans)glycosidases"/>
    <property type="match status" value="1"/>
</dbReference>
<evidence type="ECO:0000256" key="2">
    <source>
        <dbReference type="SAM" id="Coils"/>
    </source>
</evidence>
<sequence>MKINRTLKKAALGLGIGFVSLFTFSAGNHTFAMQSMKPVFDLSNWQGNFSDNQAQGLKNETSFEILKAQQGTYQDADFANNSAELNKYNVPFGIYSYSTYYSVAQAQAEARSLYNQDPNAKFYVNDLEGYYPPDVATIAWAQTMHSLTNRPVILYGNTSYLSSLNSADRNAYDTLWVAGYGDYQPDTASEPDPSYHYDLWQYSDRYPSVSLGESVDASTIPDQGKPISYWIGDSNNSQTTTNSNNSNSNNQNNNSSNNQQNNSNSQSNAAKEAAAQKAAAQRAAAAKKAAAKAKAQAAKVAAERKAKKAAAKKAAEAQAAKQAAAQRKAYIHANYYSSSKIKKFRVTAKNGINVYYHGKKVNHFKRGVVIKVNSFKWYRTMTKATNSYGATFTSNKKFVKAIWH</sequence>
<name>A0A9W6AZM9_9LACO</name>
<evidence type="ECO:0000256" key="1">
    <source>
        <dbReference type="ARBA" id="ARBA00010646"/>
    </source>
</evidence>
<dbReference type="GO" id="GO:0016998">
    <property type="term" value="P:cell wall macromolecule catabolic process"/>
    <property type="evidence" value="ECO:0007669"/>
    <property type="project" value="InterPro"/>
</dbReference>
<dbReference type="InterPro" id="IPR017853">
    <property type="entry name" value="GH"/>
</dbReference>
<proteinExistence type="inferred from homology"/>
<dbReference type="EMBL" id="BRPL01000002">
    <property type="protein sequence ID" value="GLB46053.1"/>
    <property type="molecule type" value="Genomic_DNA"/>
</dbReference>
<feature type="coiled-coil region" evidence="2">
    <location>
        <begin position="283"/>
        <end position="327"/>
    </location>
</feature>